<feature type="transmembrane region" description="Helical" evidence="14">
    <location>
        <begin position="227"/>
        <end position="252"/>
    </location>
</feature>
<feature type="signal peptide" evidence="15">
    <location>
        <begin position="1"/>
        <end position="22"/>
    </location>
</feature>
<feature type="region of interest" description="Disordered" evidence="13">
    <location>
        <begin position="75"/>
        <end position="97"/>
    </location>
</feature>
<feature type="compositionally biased region" description="Polar residues" evidence="13">
    <location>
        <begin position="24"/>
        <end position="36"/>
    </location>
</feature>
<dbReference type="InterPro" id="IPR050790">
    <property type="entry name" value="ExbB/TolQ_transport"/>
</dbReference>
<dbReference type="PANTHER" id="PTHR30625:SF16">
    <property type="entry name" value="BIOPOLYMER TRANSPORT PROTEIN EXBB"/>
    <property type="match status" value="1"/>
</dbReference>
<evidence type="ECO:0000256" key="1">
    <source>
        <dbReference type="ARBA" id="ARBA00004429"/>
    </source>
</evidence>
<keyword evidence="10 14" id="KW-0472">Membrane</keyword>
<evidence type="ECO:0000259" key="16">
    <source>
        <dbReference type="Pfam" id="PF01618"/>
    </source>
</evidence>
<feature type="compositionally biased region" description="Low complexity" evidence="13">
    <location>
        <begin position="37"/>
        <end position="47"/>
    </location>
</feature>
<dbReference type="Proteomes" id="UP001433071">
    <property type="component" value="Unassembled WGS sequence"/>
</dbReference>
<dbReference type="InterPro" id="IPR002898">
    <property type="entry name" value="MotA_ExbB_proton_chnl"/>
</dbReference>
<keyword evidence="7 14" id="KW-0812">Transmembrane</keyword>
<feature type="region of interest" description="Disordered" evidence="13">
    <location>
        <begin position="21"/>
        <end position="56"/>
    </location>
</feature>
<comment type="subcellular location">
    <subcellularLocation>
        <location evidence="1">Cell inner membrane</location>
        <topology evidence="1">Multi-pass membrane protein</topology>
    </subcellularLocation>
    <subcellularLocation>
        <location evidence="12">Membrane</location>
        <topology evidence="12">Multi-pass membrane protein</topology>
    </subcellularLocation>
</comment>
<sequence length="333" mass="33665">MSRNGLLAALAAVMLSAGSAAAQEQPSTQPATQPRVTTEPAATAQPAPISPPAAVEKAAPTALAAQTLPAAGQVAPAAPVPASQPGATAQPEPSTISLTLPRDLSPWGMFMAADIIVKAVMIGLAFASLVTWTVWLAKSLEILFGKLSARRAARAIGNAATLLQASRALGNSGGPGALLVQAAEQEAALSASALDHVTGDGLKERVTSRLSRIEAAAARRMSRGTGVLATIGSTAPFVGLFGTVWGIMNAFIGISQAQTTNLAVVAPGIAEALLATAMGLVAAIPAVVIYNVFARSISGYRQILADASAGVERLVSRDLDFRTVPQAPALAAE</sequence>
<proteinExistence type="inferred from homology"/>
<evidence type="ECO:0000256" key="6">
    <source>
        <dbReference type="ARBA" id="ARBA00022519"/>
    </source>
</evidence>
<evidence type="ECO:0000256" key="9">
    <source>
        <dbReference type="ARBA" id="ARBA00022989"/>
    </source>
</evidence>
<organism evidence="17 18">
    <name type="scientific">Mesorhizobium caraganae</name>
    <dbReference type="NCBI Taxonomy" id="483206"/>
    <lineage>
        <taxon>Bacteria</taxon>
        <taxon>Pseudomonadati</taxon>
        <taxon>Pseudomonadota</taxon>
        <taxon>Alphaproteobacteria</taxon>
        <taxon>Hyphomicrobiales</taxon>
        <taxon>Phyllobacteriaceae</taxon>
        <taxon>Mesorhizobium</taxon>
    </lineage>
</organism>
<accession>A0ABV1YW64</accession>
<keyword evidence="8 12" id="KW-0653">Protein transport</keyword>
<keyword evidence="4 12" id="KW-0813">Transport</keyword>
<evidence type="ECO:0000256" key="5">
    <source>
        <dbReference type="ARBA" id="ARBA00022475"/>
    </source>
</evidence>
<dbReference type="InterPro" id="IPR014164">
    <property type="entry name" value="TonB_ExbB_1"/>
</dbReference>
<keyword evidence="5" id="KW-1003">Cell membrane</keyword>
<dbReference type="Pfam" id="PF01618">
    <property type="entry name" value="MotA_ExbB"/>
    <property type="match status" value="1"/>
</dbReference>
<comment type="subunit">
    <text evidence="2">The accessory proteins ExbB and ExbD seem to form a complex with TonB.</text>
</comment>
<keyword evidence="18" id="KW-1185">Reference proteome</keyword>
<evidence type="ECO:0000256" key="15">
    <source>
        <dbReference type="SAM" id="SignalP"/>
    </source>
</evidence>
<comment type="caution">
    <text evidence="17">The sequence shown here is derived from an EMBL/GenBank/DDBJ whole genome shotgun (WGS) entry which is preliminary data.</text>
</comment>
<dbReference type="NCBIfam" id="TIGR02797">
    <property type="entry name" value="exbB"/>
    <property type="match status" value="1"/>
</dbReference>
<feature type="chain" id="PRO_5047536760" description="Biopolymer transport protein ExbB" evidence="15">
    <location>
        <begin position="23"/>
        <end position="333"/>
    </location>
</feature>
<evidence type="ECO:0000256" key="14">
    <source>
        <dbReference type="SAM" id="Phobius"/>
    </source>
</evidence>
<comment type="similarity">
    <text evidence="12">Belongs to the exbB/tolQ family.</text>
</comment>
<gene>
    <name evidence="17" type="primary">exbB</name>
    <name evidence="17" type="ORF">NKI36_07975</name>
</gene>
<keyword evidence="15" id="KW-0732">Signal</keyword>
<reference evidence="17 18" key="1">
    <citation type="journal article" date="2024" name="Proc. Natl. Acad. Sci. U.S.A.">
        <title>The evolutionary genomics of adaptation to stress in wild rhizobium bacteria.</title>
        <authorList>
            <person name="Kehlet-Delgado H."/>
            <person name="Montoya A.P."/>
            <person name="Jensen K.T."/>
            <person name="Wendlandt C.E."/>
            <person name="Dexheimer C."/>
            <person name="Roberts M."/>
            <person name="Torres Martinez L."/>
            <person name="Friesen M.L."/>
            <person name="Griffitts J.S."/>
            <person name="Porter S.S."/>
        </authorList>
    </citation>
    <scope>NUCLEOTIDE SEQUENCE [LARGE SCALE GENOMIC DNA]</scope>
    <source>
        <strain evidence="17 18">M0641</strain>
    </source>
</reference>
<evidence type="ECO:0000256" key="4">
    <source>
        <dbReference type="ARBA" id="ARBA00022448"/>
    </source>
</evidence>
<evidence type="ECO:0000313" key="18">
    <source>
        <dbReference type="Proteomes" id="UP001433071"/>
    </source>
</evidence>
<evidence type="ECO:0000313" key="17">
    <source>
        <dbReference type="EMBL" id="MER9403988.1"/>
    </source>
</evidence>
<dbReference type="PANTHER" id="PTHR30625">
    <property type="entry name" value="PROTEIN TOLQ"/>
    <property type="match status" value="1"/>
</dbReference>
<feature type="transmembrane region" description="Helical" evidence="14">
    <location>
        <begin position="115"/>
        <end position="137"/>
    </location>
</feature>
<keyword evidence="6" id="KW-0997">Cell inner membrane</keyword>
<evidence type="ECO:0000256" key="8">
    <source>
        <dbReference type="ARBA" id="ARBA00022927"/>
    </source>
</evidence>
<comment type="function">
    <text evidence="11">Involved in the TonB-dependent energy-dependent transport of various receptor-bound substrates. Protects ExbD from proteolytic degradation and functionally stabilizes TonB.</text>
</comment>
<evidence type="ECO:0000256" key="2">
    <source>
        <dbReference type="ARBA" id="ARBA00011471"/>
    </source>
</evidence>
<feature type="domain" description="MotA/TolQ/ExbB proton channel" evidence="16">
    <location>
        <begin position="186"/>
        <end position="299"/>
    </location>
</feature>
<evidence type="ECO:0000256" key="7">
    <source>
        <dbReference type="ARBA" id="ARBA00022692"/>
    </source>
</evidence>
<keyword evidence="9 14" id="KW-1133">Transmembrane helix</keyword>
<name>A0ABV1YW64_9HYPH</name>
<evidence type="ECO:0000256" key="11">
    <source>
        <dbReference type="ARBA" id="ARBA00024816"/>
    </source>
</evidence>
<evidence type="ECO:0000256" key="12">
    <source>
        <dbReference type="RuleBase" id="RU004057"/>
    </source>
</evidence>
<evidence type="ECO:0000256" key="13">
    <source>
        <dbReference type="SAM" id="MobiDB-lite"/>
    </source>
</evidence>
<evidence type="ECO:0000256" key="3">
    <source>
        <dbReference type="ARBA" id="ARBA00022093"/>
    </source>
</evidence>
<feature type="transmembrane region" description="Helical" evidence="14">
    <location>
        <begin position="272"/>
        <end position="293"/>
    </location>
</feature>
<dbReference type="RefSeq" id="WP_352557035.1">
    <property type="nucleotide sequence ID" value="NZ_JAMYQB010000004.1"/>
</dbReference>
<protein>
    <recommendedName>
        <fullName evidence="3">Biopolymer transport protein ExbB</fullName>
    </recommendedName>
</protein>
<feature type="compositionally biased region" description="Low complexity" evidence="13">
    <location>
        <begin position="75"/>
        <end position="87"/>
    </location>
</feature>
<dbReference type="EMBL" id="JAMYQB010000004">
    <property type="protein sequence ID" value="MER9403988.1"/>
    <property type="molecule type" value="Genomic_DNA"/>
</dbReference>
<evidence type="ECO:0000256" key="10">
    <source>
        <dbReference type="ARBA" id="ARBA00023136"/>
    </source>
</evidence>